<keyword evidence="7 10" id="KW-0472">Membrane</keyword>
<evidence type="ECO:0000256" key="6">
    <source>
        <dbReference type="ARBA" id="ARBA00023065"/>
    </source>
</evidence>
<dbReference type="Proteomes" id="UP000008457">
    <property type="component" value="Chromosome"/>
</dbReference>
<evidence type="ECO:0000256" key="5">
    <source>
        <dbReference type="ARBA" id="ARBA00022781"/>
    </source>
</evidence>
<reference evidence="12" key="1">
    <citation type="submission" date="2010-11" db="EMBL/GenBank/DDBJ databases">
        <title>The complete genome of Mahella australiensis DSM 15567.</title>
        <authorList>
            <consortium name="US DOE Joint Genome Institute (JGI-PGF)"/>
            <person name="Lucas S."/>
            <person name="Copeland A."/>
            <person name="Lapidus A."/>
            <person name="Bruce D."/>
            <person name="Goodwin L."/>
            <person name="Pitluck S."/>
            <person name="Kyrpides N."/>
            <person name="Mavromatis K."/>
            <person name="Pagani I."/>
            <person name="Ivanova N."/>
            <person name="Teshima H."/>
            <person name="Brettin T."/>
            <person name="Detter J.C."/>
            <person name="Han C."/>
            <person name="Tapia R."/>
            <person name="Land M."/>
            <person name="Hauser L."/>
            <person name="Markowitz V."/>
            <person name="Cheng J.-F."/>
            <person name="Hugenholtz P."/>
            <person name="Woyke T."/>
            <person name="Wu D."/>
            <person name="Spring S."/>
            <person name="Pukall R."/>
            <person name="Steenblock K."/>
            <person name="Schneider S."/>
            <person name="Klenk H.-P."/>
            <person name="Eisen J.A."/>
        </authorList>
    </citation>
    <scope>NUCLEOTIDE SEQUENCE [LARGE SCALE GENOMIC DNA]</scope>
    <source>
        <strain evidence="12">DSM 15567 / CIP 107919 / 50-1 BON</strain>
    </source>
</reference>
<name>F3ZY79_MAHA5</name>
<dbReference type="InterPro" id="IPR000131">
    <property type="entry name" value="ATP_synth_F1_gsu"/>
</dbReference>
<dbReference type="GO" id="GO:0046933">
    <property type="term" value="F:proton-transporting ATP synthase activity, rotational mechanism"/>
    <property type="evidence" value="ECO:0007669"/>
    <property type="project" value="UniProtKB-UniRule"/>
</dbReference>
<keyword evidence="6 10" id="KW-0406">Ion transport</keyword>
<reference evidence="11 12" key="2">
    <citation type="journal article" date="2011" name="Stand. Genomic Sci.">
        <title>Complete genome sequence of Mahella australiensis type strain (50-1 BON).</title>
        <authorList>
            <person name="Sikorski J."/>
            <person name="Teshima H."/>
            <person name="Nolan M."/>
            <person name="Lucas S."/>
            <person name="Hammon N."/>
            <person name="Deshpande S."/>
            <person name="Cheng J.F."/>
            <person name="Pitluck S."/>
            <person name="Liolios K."/>
            <person name="Pagani I."/>
            <person name="Ivanova N."/>
            <person name="Huntemann M."/>
            <person name="Mavromatis K."/>
            <person name="Ovchinikova G."/>
            <person name="Pati A."/>
            <person name="Tapia R."/>
            <person name="Han C."/>
            <person name="Goodwin L."/>
            <person name="Chen A."/>
            <person name="Palaniappan K."/>
            <person name="Land M."/>
            <person name="Hauser L."/>
            <person name="Ngatchou-Djao O.D."/>
            <person name="Rohde M."/>
            <person name="Pukall R."/>
            <person name="Spring S."/>
            <person name="Abt B."/>
            <person name="Goker M."/>
            <person name="Detter J.C."/>
            <person name="Woyke T."/>
            <person name="Bristow J."/>
            <person name="Markowitz V."/>
            <person name="Hugenholtz P."/>
            <person name="Eisen J.A."/>
            <person name="Kyrpides N.C."/>
            <person name="Klenk H.P."/>
            <person name="Lapidus A."/>
        </authorList>
    </citation>
    <scope>NUCLEOTIDE SEQUENCE [LARGE SCALE GENOMIC DNA]</scope>
    <source>
        <strain evidence="12">DSM 15567 / CIP 107919 / 50-1 BON</strain>
    </source>
</reference>
<dbReference type="PANTHER" id="PTHR11693:SF22">
    <property type="entry name" value="ATP SYNTHASE SUBUNIT GAMMA, MITOCHONDRIAL"/>
    <property type="match status" value="1"/>
</dbReference>
<evidence type="ECO:0000313" key="12">
    <source>
        <dbReference type="Proteomes" id="UP000008457"/>
    </source>
</evidence>
<gene>
    <name evidence="10" type="primary">atpG</name>
    <name evidence="11" type="ordered locus">Mahau_0388</name>
</gene>
<keyword evidence="9 10" id="KW-0066">ATP synthesis</keyword>
<dbReference type="HAMAP" id="MF_00815">
    <property type="entry name" value="ATP_synth_gamma_bact"/>
    <property type="match status" value="1"/>
</dbReference>
<dbReference type="SUPFAM" id="SSF52943">
    <property type="entry name" value="ATP synthase (F1-ATPase), gamma subunit"/>
    <property type="match status" value="1"/>
</dbReference>
<dbReference type="eggNOG" id="COG0224">
    <property type="taxonomic scope" value="Bacteria"/>
</dbReference>
<dbReference type="EMBL" id="CP002360">
    <property type="protein sequence ID" value="AEE95604.1"/>
    <property type="molecule type" value="Genomic_DNA"/>
</dbReference>
<evidence type="ECO:0000256" key="1">
    <source>
        <dbReference type="ARBA" id="ARBA00003456"/>
    </source>
</evidence>
<dbReference type="Pfam" id="PF00231">
    <property type="entry name" value="ATP-synt"/>
    <property type="match status" value="1"/>
</dbReference>
<dbReference type="Gene3D" id="1.10.287.80">
    <property type="entry name" value="ATP synthase, gamma subunit, helix hairpin domain"/>
    <property type="match status" value="1"/>
</dbReference>
<dbReference type="AlphaFoldDB" id="F3ZY79"/>
<dbReference type="GO" id="GO:0042777">
    <property type="term" value="P:proton motive force-driven plasma membrane ATP synthesis"/>
    <property type="evidence" value="ECO:0007669"/>
    <property type="project" value="UniProtKB-UniRule"/>
</dbReference>
<dbReference type="PRINTS" id="PR00126">
    <property type="entry name" value="ATPASEGAMMA"/>
</dbReference>
<evidence type="ECO:0000256" key="2">
    <source>
        <dbReference type="ARBA" id="ARBA00004170"/>
    </source>
</evidence>
<keyword evidence="8 10" id="KW-0139">CF(1)</keyword>
<protein>
    <recommendedName>
        <fullName evidence="10">ATP synthase gamma chain</fullName>
    </recommendedName>
    <alternativeName>
        <fullName evidence="10">ATP synthase F1 sector gamma subunit</fullName>
    </alternativeName>
    <alternativeName>
        <fullName evidence="10">F-ATPase gamma subunit</fullName>
    </alternativeName>
</protein>
<comment type="similarity">
    <text evidence="3 10">Belongs to the ATPase gamma chain family.</text>
</comment>
<evidence type="ECO:0000256" key="10">
    <source>
        <dbReference type="HAMAP-Rule" id="MF_00815"/>
    </source>
</evidence>
<dbReference type="KEGG" id="mas:Mahau_0388"/>
<evidence type="ECO:0000313" key="11">
    <source>
        <dbReference type="EMBL" id="AEE95604.1"/>
    </source>
</evidence>
<keyword evidence="12" id="KW-1185">Reference proteome</keyword>
<dbReference type="PANTHER" id="PTHR11693">
    <property type="entry name" value="ATP SYNTHASE GAMMA CHAIN"/>
    <property type="match status" value="1"/>
</dbReference>
<comment type="subunit">
    <text evidence="10">F-type ATPases have 2 components, CF(1) - the catalytic core - and CF(0) - the membrane proton channel. CF(1) has five subunits: alpha(3), beta(3), gamma(1), delta(1), epsilon(1). CF(0) has three main subunits: a, b and c.</text>
</comment>
<dbReference type="HOGENOM" id="CLU_050669_0_1_9"/>
<keyword evidence="5 10" id="KW-0375">Hydrogen ion transport</keyword>
<dbReference type="Gene3D" id="3.40.1380.10">
    <property type="match status" value="1"/>
</dbReference>
<proteinExistence type="inferred from homology"/>
<dbReference type="NCBIfam" id="TIGR01146">
    <property type="entry name" value="ATPsyn_F1gamma"/>
    <property type="match status" value="1"/>
</dbReference>
<evidence type="ECO:0000256" key="4">
    <source>
        <dbReference type="ARBA" id="ARBA00022448"/>
    </source>
</evidence>
<keyword evidence="4 10" id="KW-0813">Transport</keyword>
<dbReference type="RefSeq" id="WP_013780037.1">
    <property type="nucleotide sequence ID" value="NC_015520.1"/>
</dbReference>
<accession>F3ZY79</accession>
<evidence type="ECO:0000256" key="7">
    <source>
        <dbReference type="ARBA" id="ARBA00023136"/>
    </source>
</evidence>
<dbReference type="PROSITE" id="PS00153">
    <property type="entry name" value="ATPASE_GAMMA"/>
    <property type="match status" value="1"/>
</dbReference>
<organism evidence="11 12">
    <name type="scientific">Mahella australiensis (strain DSM 15567 / CIP 107919 / 50-1 BON)</name>
    <dbReference type="NCBI Taxonomy" id="697281"/>
    <lineage>
        <taxon>Bacteria</taxon>
        <taxon>Bacillati</taxon>
        <taxon>Bacillota</taxon>
        <taxon>Clostridia</taxon>
        <taxon>Thermoanaerobacterales</taxon>
        <taxon>Thermoanaerobacterales Family IV. Incertae Sedis</taxon>
        <taxon>Mahella</taxon>
    </lineage>
</organism>
<dbReference type="STRING" id="697281.Mahau_0388"/>
<sequence>MPSRSELLEHIKSVGETQQITKAMYLISTTKVRRARAQLNATLPYYHKIRETMTDILQHSPDVTSHFIWRDIGDRPKRIGYIVITGDRGLCGAYNHNVIKEAVAQMNDKPKRSLFVVGEVGRRYFVSHGYTIDVEFLYTAQDPSIYNARDIADMMVRLYNQQLLDEIYIIYTELVSGTRQEPRTLRLLPLETERLKLDEDNNGIREFIKYEPSRHAVFRVLVPEYIKGLIYGALVESFTSEHSARMLAMQTATDNADELLKDLTLTYNTVRQGAITQEMAEIIGGANAIAKE</sequence>
<evidence type="ECO:0000256" key="9">
    <source>
        <dbReference type="ARBA" id="ARBA00023310"/>
    </source>
</evidence>
<dbReference type="InterPro" id="IPR023632">
    <property type="entry name" value="ATP_synth_F1_gsu_CS"/>
</dbReference>
<dbReference type="CDD" id="cd12151">
    <property type="entry name" value="F1-ATPase_gamma"/>
    <property type="match status" value="1"/>
</dbReference>
<dbReference type="GO" id="GO:0045259">
    <property type="term" value="C:proton-transporting ATP synthase complex"/>
    <property type="evidence" value="ECO:0007669"/>
    <property type="project" value="UniProtKB-KW"/>
</dbReference>
<evidence type="ECO:0000256" key="3">
    <source>
        <dbReference type="ARBA" id="ARBA00007681"/>
    </source>
</evidence>
<evidence type="ECO:0000256" key="8">
    <source>
        <dbReference type="ARBA" id="ARBA00023196"/>
    </source>
</evidence>
<comment type="function">
    <text evidence="1 10">Produces ATP from ADP in the presence of a proton gradient across the membrane. The gamma chain is believed to be important in regulating ATPase activity and the flow of protons through the CF(0) complex.</text>
</comment>
<dbReference type="OrthoDB" id="9812769at2"/>
<dbReference type="InterPro" id="IPR035968">
    <property type="entry name" value="ATP_synth_F1_ATPase_gsu"/>
</dbReference>
<keyword evidence="10" id="KW-1003">Cell membrane</keyword>
<dbReference type="GO" id="GO:0005524">
    <property type="term" value="F:ATP binding"/>
    <property type="evidence" value="ECO:0007669"/>
    <property type="project" value="UniProtKB-UniRule"/>
</dbReference>
<comment type="subcellular location">
    <subcellularLocation>
        <location evidence="10">Cell membrane</location>
        <topology evidence="10">Peripheral membrane protein</topology>
    </subcellularLocation>
    <subcellularLocation>
        <location evidence="2">Membrane</location>
        <topology evidence="2">Peripheral membrane protein</topology>
    </subcellularLocation>
</comment>
<dbReference type="GO" id="GO:0005886">
    <property type="term" value="C:plasma membrane"/>
    <property type="evidence" value="ECO:0007669"/>
    <property type="project" value="UniProtKB-SubCell"/>
</dbReference>